<dbReference type="Proteomes" id="UP000501107">
    <property type="component" value="Chromosome"/>
</dbReference>
<evidence type="ECO:0000313" key="10">
    <source>
        <dbReference type="EMBL" id="AJG78208.1"/>
    </source>
</evidence>
<reference evidence="11 13" key="2">
    <citation type="submission" date="2020-05" db="EMBL/GenBank/DDBJ databases">
        <title>FDA dAtabase for Regulatory Grade micrObial Sequences (FDA-ARGOS): Supporting development and validation of Infectious Disease Dx tests.</title>
        <authorList>
            <person name="Nelson B."/>
            <person name="Plummer A."/>
            <person name="Tallon L."/>
            <person name="Sadzewicz L."/>
            <person name="Zhao X."/>
            <person name="Vavikolanu K."/>
            <person name="Mehta A."/>
            <person name="Aluvathingal J."/>
            <person name="Nadendla S."/>
            <person name="Myers T."/>
            <person name="Yan Y."/>
            <person name="Sichtig H."/>
        </authorList>
    </citation>
    <scope>NUCLEOTIDE SEQUENCE [LARGE SCALE GENOMIC DNA]</scope>
    <source>
        <strain evidence="11 13">FDAARGOS_795</strain>
    </source>
</reference>
<dbReference type="Proteomes" id="UP000031876">
    <property type="component" value="Chromosome"/>
</dbReference>
<keyword evidence="4 8" id="KW-1003">Cell membrane</keyword>
<keyword evidence="5 9" id="KW-0812">Transmembrane</keyword>
<dbReference type="InterPro" id="IPR003784">
    <property type="entry name" value="BioY"/>
</dbReference>
<dbReference type="Gene3D" id="1.10.1760.20">
    <property type="match status" value="1"/>
</dbReference>
<proteinExistence type="inferred from homology"/>
<gene>
    <name evidence="10" type="ORF">BF38_4805</name>
    <name evidence="11" type="ORF">FOC89_04740</name>
</gene>
<dbReference type="PANTHER" id="PTHR34295:SF4">
    <property type="entry name" value="BIOTIN TRANSPORTER BIOY-RELATED"/>
    <property type="match status" value="1"/>
</dbReference>
<dbReference type="PIRSF" id="PIRSF016661">
    <property type="entry name" value="BioY"/>
    <property type="match status" value="1"/>
</dbReference>
<feature type="transmembrane region" description="Helical" evidence="9">
    <location>
        <begin position="6"/>
        <end position="27"/>
    </location>
</feature>
<feature type="transmembrane region" description="Helical" evidence="9">
    <location>
        <begin position="115"/>
        <end position="137"/>
    </location>
</feature>
<dbReference type="GO" id="GO:0005886">
    <property type="term" value="C:plasma membrane"/>
    <property type="evidence" value="ECO:0007669"/>
    <property type="project" value="UniProtKB-SubCell"/>
</dbReference>
<evidence type="ECO:0000256" key="4">
    <source>
        <dbReference type="ARBA" id="ARBA00022475"/>
    </source>
</evidence>
<dbReference type="Pfam" id="PF02632">
    <property type="entry name" value="BioY"/>
    <property type="match status" value="1"/>
</dbReference>
<feature type="transmembrane region" description="Helical" evidence="9">
    <location>
        <begin position="149"/>
        <end position="167"/>
    </location>
</feature>
<dbReference type="AlphaFoldDB" id="A0A0B5P178"/>
<comment type="similarity">
    <text evidence="2 8">Belongs to the BioY family.</text>
</comment>
<organism evidence="11 13">
    <name type="scientific">Bacillus thuringiensis</name>
    <dbReference type="NCBI Taxonomy" id="1428"/>
    <lineage>
        <taxon>Bacteria</taxon>
        <taxon>Bacillati</taxon>
        <taxon>Bacillota</taxon>
        <taxon>Bacilli</taxon>
        <taxon>Bacillales</taxon>
        <taxon>Bacillaceae</taxon>
        <taxon>Bacillus</taxon>
        <taxon>Bacillus cereus group</taxon>
    </lineage>
</organism>
<protein>
    <recommendedName>
        <fullName evidence="8">Biotin transporter</fullName>
    </recommendedName>
</protein>
<keyword evidence="3 8" id="KW-0813">Transport</keyword>
<evidence type="ECO:0000256" key="6">
    <source>
        <dbReference type="ARBA" id="ARBA00022989"/>
    </source>
</evidence>
<evidence type="ECO:0000256" key="5">
    <source>
        <dbReference type="ARBA" id="ARBA00022692"/>
    </source>
</evidence>
<reference evidence="10 12" key="1">
    <citation type="journal article" date="2015" name="Genome Announc.">
        <title>Complete genome sequences for 35 biothreat assay-relevant bacillus species.</title>
        <authorList>
            <person name="Johnson S.L."/>
            <person name="Daligault H.E."/>
            <person name="Davenport K.W."/>
            <person name="Jaissle J."/>
            <person name="Frey K.G."/>
            <person name="Ladner J.T."/>
            <person name="Broomall S.M."/>
            <person name="Bishop-Lilly K.A."/>
            <person name="Bruce D.C."/>
            <person name="Gibbons H.S."/>
            <person name="Coyne S.R."/>
            <person name="Lo C.C."/>
            <person name="Meincke L."/>
            <person name="Munk A.C."/>
            <person name="Koroleva G.I."/>
            <person name="Rosenzweig C.N."/>
            <person name="Palacios G.F."/>
            <person name="Redden C.L."/>
            <person name="Minogue T.D."/>
            <person name="Chain P.S."/>
        </authorList>
    </citation>
    <scope>NUCLEOTIDE SEQUENCE [LARGE SCALE GENOMIC DNA]</scope>
    <source>
        <strain evidence="10 12">HD1011</strain>
    </source>
</reference>
<dbReference type="RefSeq" id="WP_001093326.1">
    <property type="nucleotide sequence ID" value="NZ_CP009335.1"/>
</dbReference>
<evidence type="ECO:0000313" key="13">
    <source>
        <dbReference type="Proteomes" id="UP000501107"/>
    </source>
</evidence>
<dbReference type="EMBL" id="CP053980">
    <property type="protein sequence ID" value="QKH23325.1"/>
    <property type="molecule type" value="Genomic_DNA"/>
</dbReference>
<feature type="transmembrane region" description="Helical" evidence="9">
    <location>
        <begin position="39"/>
        <end position="72"/>
    </location>
</feature>
<accession>A0A0B5P178</accession>
<dbReference type="PANTHER" id="PTHR34295">
    <property type="entry name" value="BIOTIN TRANSPORTER BIOY"/>
    <property type="match status" value="1"/>
</dbReference>
<dbReference type="KEGG" id="btw:BF38_4805"/>
<sequence length="191" mass="19909">MNTKNLVFVALFSSIMGVLGLIPPIALSITPVPITLQSLGVMLAGGLLGSRLGALSQLIFLLIVGVGAPLLAGGRGGFGVFVGPSAGYLLGYIVGAFVIGYLIERLREVSIIKVLCINIIGGIFVVYAFGITVQAFLMGVSVWETMKVSAVFLPGDCIKAIIAAILVTKLHRSLKHIITPALKNGKYTNAG</sequence>
<evidence type="ECO:0000313" key="12">
    <source>
        <dbReference type="Proteomes" id="UP000031876"/>
    </source>
</evidence>
<keyword evidence="7 8" id="KW-0472">Membrane</keyword>
<evidence type="ECO:0000256" key="3">
    <source>
        <dbReference type="ARBA" id="ARBA00022448"/>
    </source>
</evidence>
<evidence type="ECO:0000256" key="8">
    <source>
        <dbReference type="PIRNR" id="PIRNR016661"/>
    </source>
</evidence>
<evidence type="ECO:0000256" key="9">
    <source>
        <dbReference type="SAM" id="Phobius"/>
    </source>
</evidence>
<evidence type="ECO:0000256" key="1">
    <source>
        <dbReference type="ARBA" id="ARBA00004651"/>
    </source>
</evidence>
<evidence type="ECO:0000313" key="11">
    <source>
        <dbReference type="EMBL" id="QKH23325.1"/>
    </source>
</evidence>
<name>A0A0B5P178_BACTU</name>
<feature type="transmembrane region" description="Helical" evidence="9">
    <location>
        <begin position="78"/>
        <end position="103"/>
    </location>
</feature>
<dbReference type="GO" id="GO:0015225">
    <property type="term" value="F:biotin transmembrane transporter activity"/>
    <property type="evidence" value="ECO:0007669"/>
    <property type="project" value="UniProtKB-UniRule"/>
</dbReference>
<evidence type="ECO:0000256" key="7">
    <source>
        <dbReference type="ARBA" id="ARBA00023136"/>
    </source>
</evidence>
<keyword evidence="6 9" id="KW-1133">Transmembrane helix</keyword>
<evidence type="ECO:0000256" key="2">
    <source>
        <dbReference type="ARBA" id="ARBA00010692"/>
    </source>
</evidence>
<dbReference type="EMBL" id="CP009335">
    <property type="protein sequence ID" value="AJG78208.1"/>
    <property type="molecule type" value="Genomic_DNA"/>
</dbReference>
<comment type="subcellular location">
    <subcellularLocation>
        <location evidence="1 8">Cell membrane</location>
        <topology evidence="1 8">Multi-pass membrane protein</topology>
    </subcellularLocation>
</comment>